<accession>A0A847UBJ2</accession>
<name>A0A847UBJ2_9EURY</name>
<proteinExistence type="predicted"/>
<comment type="caution">
    <text evidence="1">The sequence shown here is derived from an EMBL/GenBank/DDBJ whole genome shotgun (WGS) entry which is preliminary data.</text>
</comment>
<sequence length="65" mass="7046">MDSTEVSGSNKASDSWSSAEQEIGALVEEFISQDVVSAEIKQKAERLHEAGDSHKALRVILDSLD</sequence>
<gene>
    <name evidence="1" type="ORF">GOC83_19050</name>
</gene>
<dbReference type="EMBL" id="WOWB01000006">
    <property type="protein sequence ID" value="NLV08221.1"/>
    <property type="molecule type" value="Genomic_DNA"/>
</dbReference>
<reference evidence="1" key="1">
    <citation type="submission" date="2019-12" db="EMBL/GenBank/DDBJ databases">
        <title>The whole-genome sequencing of Haloarcula japonica strain pws8.</title>
        <authorList>
            <person name="Verma D.K."/>
            <person name="Gopal K."/>
            <person name="Prasad E.S."/>
        </authorList>
    </citation>
    <scope>NUCLEOTIDE SEQUENCE</scope>
    <source>
        <strain evidence="1">Pws8</strain>
    </source>
</reference>
<dbReference type="AlphaFoldDB" id="A0A847UBJ2"/>
<protein>
    <submittedName>
        <fullName evidence="1">Uncharacterized protein</fullName>
    </submittedName>
</protein>
<organism evidence="1 2">
    <name type="scientific">Haloarcula rubripromontorii</name>
    <dbReference type="NCBI Taxonomy" id="1705562"/>
    <lineage>
        <taxon>Archaea</taxon>
        <taxon>Methanobacteriati</taxon>
        <taxon>Methanobacteriota</taxon>
        <taxon>Stenosarchaea group</taxon>
        <taxon>Halobacteria</taxon>
        <taxon>Halobacteriales</taxon>
        <taxon>Haloarculaceae</taxon>
        <taxon>Haloarcula</taxon>
    </lineage>
</organism>
<dbReference type="RefSeq" id="WP_170084490.1">
    <property type="nucleotide sequence ID" value="NZ_WOWB01000006.1"/>
</dbReference>
<evidence type="ECO:0000313" key="1">
    <source>
        <dbReference type="EMBL" id="NLV08221.1"/>
    </source>
</evidence>
<dbReference type="Proteomes" id="UP000610611">
    <property type="component" value="Unassembled WGS sequence"/>
</dbReference>
<evidence type="ECO:0000313" key="2">
    <source>
        <dbReference type="Proteomes" id="UP000610611"/>
    </source>
</evidence>